<dbReference type="EMBL" id="BAABDQ010000012">
    <property type="protein sequence ID" value="GAA3568024.1"/>
    <property type="molecule type" value="Genomic_DNA"/>
</dbReference>
<accession>A0ABP6XPN5</accession>
<comment type="caution">
    <text evidence="2">The sequence shown here is derived from an EMBL/GenBank/DDBJ whole genome shotgun (WGS) entry which is preliminary data.</text>
</comment>
<name>A0ABP6XPN5_9ACTN</name>
<keyword evidence="1" id="KW-0472">Membrane</keyword>
<keyword evidence="1" id="KW-0812">Transmembrane</keyword>
<feature type="transmembrane region" description="Helical" evidence="1">
    <location>
        <begin position="37"/>
        <end position="58"/>
    </location>
</feature>
<protein>
    <recommendedName>
        <fullName evidence="4">Integral membrane protein</fullName>
    </recommendedName>
</protein>
<keyword evidence="3" id="KW-1185">Reference proteome</keyword>
<dbReference type="RefSeq" id="WP_345566284.1">
    <property type="nucleotide sequence ID" value="NZ_BAABDQ010000012.1"/>
</dbReference>
<dbReference type="Proteomes" id="UP001500630">
    <property type="component" value="Unassembled WGS sequence"/>
</dbReference>
<evidence type="ECO:0000313" key="3">
    <source>
        <dbReference type="Proteomes" id="UP001500630"/>
    </source>
</evidence>
<gene>
    <name evidence="2" type="ORF">GCM10022419_056080</name>
</gene>
<organism evidence="2 3">
    <name type="scientific">Nonomuraea rosea</name>
    <dbReference type="NCBI Taxonomy" id="638574"/>
    <lineage>
        <taxon>Bacteria</taxon>
        <taxon>Bacillati</taxon>
        <taxon>Actinomycetota</taxon>
        <taxon>Actinomycetes</taxon>
        <taxon>Streptosporangiales</taxon>
        <taxon>Streptosporangiaceae</taxon>
        <taxon>Nonomuraea</taxon>
    </lineage>
</organism>
<proteinExistence type="predicted"/>
<sequence length="70" mass="7242">MKAWILLALGLLLIVAGAVWTLQGLGVVGGSVMSGDTTWAIIGPIVLIAGLAVAFFGLRGRRNPSDRPRG</sequence>
<reference evidence="3" key="1">
    <citation type="journal article" date="2019" name="Int. J. Syst. Evol. Microbiol.">
        <title>The Global Catalogue of Microorganisms (GCM) 10K type strain sequencing project: providing services to taxonomists for standard genome sequencing and annotation.</title>
        <authorList>
            <consortium name="The Broad Institute Genomics Platform"/>
            <consortium name="The Broad Institute Genome Sequencing Center for Infectious Disease"/>
            <person name="Wu L."/>
            <person name="Ma J."/>
        </authorList>
    </citation>
    <scope>NUCLEOTIDE SEQUENCE [LARGE SCALE GENOMIC DNA]</scope>
    <source>
        <strain evidence="3">JCM 17326</strain>
    </source>
</reference>
<keyword evidence="1" id="KW-1133">Transmembrane helix</keyword>
<evidence type="ECO:0008006" key="4">
    <source>
        <dbReference type="Google" id="ProtNLM"/>
    </source>
</evidence>
<evidence type="ECO:0000256" key="1">
    <source>
        <dbReference type="SAM" id="Phobius"/>
    </source>
</evidence>
<evidence type="ECO:0000313" key="2">
    <source>
        <dbReference type="EMBL" id="GAA3568024.1"/>
    </source>
</evidence>